<gene>
    <name evidence="1" type="ORF">PYTT_0661</name>
</gene>
<dbReference type="STRING" id="1679444.PYTT_0661"/>
<evidence type="ECO:0000313" key="2">
    <source>
        <dbReference type="Proteomes" id="UP000176204"/>
    </source>
</evidence>
<dbReference type="AlphaFoldDB" id="A0A1H6KPC9"/>
<proteinExistence type="predicted"/>
<keyword evidence="2" id="KW-1185">Reference proteome</keyword>
<protein>
    <submittedName>
        <fullName evidence="1">Uncharacterized protein</fullName>
    </submittedName>
</protein>
<dbReference type="Proteomes" id="UP000176204">
    <property type="component" value="Chromosome I"/>
</dbReference>
<accession>A0A1H6KPC9</accession>
<sequence>MWSPRQRHAHDLVRLIADQITVSDDDTLFNMLEYTHDKNIPADDKTFRSGSLWQP</sequence>
<evidence type="ECO:0000313" key="1">
    <source>
        <dbReference type="EMBL" id="SEH77622.1"/>
    </source>
</evidence>
<organism evidence="1 2">
    <name type="scientific">Akkermansia glycaniphila</name>
    <dbReference type="NCBI Taxonomy" id="1679444"/>
    <lineage>
        <taxon>Bacteria</taxon>
        <taxon>Pseudomonadati</taxon>
        <taxon>Verrucomicrobiota</taxon>
        <taxon>Verrucomicrobiia</taxon>
        <taxon>Verrucomicrobiales</taxon>
        <taxon>Akkermansiaceae</taxon>
        <taxon>Akkermansia</taxon>
    </lineage>
</organism>
<name>A0A1H6KPC9_9BACT</name>
<reference evidence="2" key="1">
    <citation type="submission" date="2016-09" db="EMBL/GenBank/DDBJ databases">
        <authorList>
            <person name="Koehorst J."/>
        </authorList>
    </citation>
    <scope>NUCLEOTIDE SEQUENCE [LARGE SCALE GENOMIC DNA]</scope>
</reference>
<dbReference type="EMBL" id="LT629973">
    <property type="protein sequence ID" value="SEH77622.1"/>
    <property type="molecule type" value="Genomic_DNA"/>
</dbReference>
<dbReference type="KEGG" id="agl:PYTT_0661"/>